<comment type="caution">
    <text evidence="1">The sequence shown here is derived from an EMBL/GenBank/DDBJ whole genome shotgun (WGS) entry which is preliminary data.</text>
</comment>
<dbReference type="Proteomes" id="UP000324383">
    <property type="component" value="Unassembled WGS sequence"/>
</dbReference>
<sequence>MTTKRFIFGLLAAVLLTGISFISCGNSSKSRANSETVAQAGEDFRTFLSKFTASAAFQYTRVKFPLRTPIILLLDDGQTEKKFPFTKEKWPLLDAETLKEERVEQEEGGVYVSKFIVNEPKRKVFEAGYEESENDLRVEFELMADGKWYVVDCYTAWYGHDLPVEELEATVREVKEENEAFKELHP</sequence>
<evidence type="ECO:0000313" key="2">
    <source>
        <dbReference type="Proteomes" id="UP000324383"/>
    </source>
</evidence>
<accession>A0A5D3EH66</accession>
<dbReference type="EMBL" id="VKLW01000002">
    <property type="protein sequence ID" value="TYK35363.1"/>
    <property type="molecule type" value="Genomic_DNA"/>
</dbReference>
<proteinExistence type="predicted"/>
<gene>
    <name evidence="1" type="ORF">FNJ60_01245</name>
</gene>
<dbReference type="RefSeq" id="WP_148727507.1">
    <property type="nucleotide sequence ID" value="NZ_CP197398.1"/>
</dbReference>
<dbReference type="Pfam" id="PF22057">
    <property type="entry name" value="BACOVA_00961-like"/>
    <property type="match status" value="1"/>
</dbReference>
<dbReference type="Gene3D" id="3.10.450.410">
    <property type="match status" value="1"/>
</dbReference>
<reference evidence="1 2" key="1">
    <citation type="submission" date="2019-07" db="EMBL/GenBank/DDBJ databases">
        <title>Draft Genome Sequences of Bacteroides pyogenes Strains Isolated from the Uterus Holstein Dairy Cows with Metritis.</title>
        <authorList>
            <person name="Cunha F."/>
            <person name="Galvao K.N."/>
            <person name="Jeon S.J."/>
            <person name="Jeong K.C."/>
        </authorList>
    </citation>
    <scope>NUCLEOTIDE SEQUENCE [LARGE SCALE GENOMIC DNA]</scope>
    <source>
        <strain evidence="1 2">KG-31</strain>
    </source>
</reference>
<dbReference type="PROSITE" id="PS51257">
    <property type="entry name" value="PROKAR_LIPOPROTEIN"/>
    <property type="match status" value="1"/>
</dbReference>
<protein>
    <submittedName>
        <fullName evidence="1">DUF4348 domain-containing protein</fullName>
    </submittedName>
</protein>
<dbReference type="AlphaFoldDB" id="A0A5D3EH66"/>
<keyword evidence="2" id="KW-1185">Reference proteome</keyword>
<evidence type="ECO:0000313" key="1">
    <source>
        <dbReference type="EMBL" id="TYK35363.1"/>
    </source>
</evidence>
<dbReference type="InterPro" id="IPR054298">
    <property type="entry name" value="BACOVA_00961-like"/>
</dbReference>
<organism evidence="1 2">
    <name type="scientific">Bacteroides pyogenes</name>
    <dbReference type="NCBI Taxonomy" id="310300"/>
    <lineage>
        <taxon>Bacteria</taxon>
        <taxon>Pseudomonadati</taxon>
        <taxon>Bacteroidota</taxon>
        <taxon>Bacteroidia</taxon>
        <taxon>Bacteroidales</taxon>
        <taxon>Bacteroidaceae</taxon>
        <taxon>Bacteroides</taxon>
    </lineage>
</organism>
<name>A0A5D3EH66_9BACE</name>